<dbReference type="STRING" id="194197.BWD09_02535"/>
<dbReference type="RefSeq" id="WP_085365243.1">
    <property type="nucleotide sequence ID" value="NZ_CAUJPZ010000011.1"/>
</dbReference>
<comment type="similarity">
    <text evidence="6">Belongs to the PNP/UDP phosphorylase family. MtnN subfamily.</text>
</comment>
<gene>
    <name evidence="6" type="primary">mtnN</name>
    <name evidence="8" type="ORF">BWD09_02535</name>
</gene>
<dbReference type="NCBIfam" id="NF004079">
    <property type="entry name" value="PRK05584.1"/>
    <property type="match status" value="1"/>
</dbReference>
<feature type="domain" description="Nucleoside phosphorylase" evidence="7">
    <location>
        <begin position="9"/>
        <end position="234"/>
    </location>
</feature>
<feature type="active site" description="Proton donor" evidence="6">
    <location>
        <position position="205"/>
    </location>
</feature>
<dbReference type="NCBIfam" id="TIGR01704">
    <property type="entry name" value="MTA_SAH-Nsdase"/>
    <property type="match status" value="1"/>
</dbReference>
<feature type="binding site" evidence="6">
    <location>
        <position position="160"/>
    </location>
    <ligand>
        <name>substrate</name>
    </ligand>
</feature>
<dbReference type="GO" id="GO:0019284">
    <property type="term" value="P:L-methionine salvage from S-adenosylmethionine"/>
    <property type="evidence" value="ECO:0007669"/>
    <property type="project" value="TreeGrafter"/>
</dbReference>
<keyword evidence="2 6" id="KW-0028">Amino-acid biosynthesis</keyword>
<dbReference type="UniPathway" id="UPA00904">
    <property type="reaction ID" value="UER00871"/>
</dbReference>
<evidence type="ECO:0000256" key="1">
    <source>
        <dbReference type="ARBA" id="ARBA00004945"/>
    </source>
</evidence>
<dbReference type="PANTHER" id="PTHR46832">
    <property type="entry name" value="5'-METHYLTHIOADENOSINE/S-ADENOSYLHOMOCYSTEINE NUCLEOSIDASE"/>
    <property type="match status" value="1"/>
</dbReference>
<comment type="caution">
    <text evidence="8">The sequence shown here is derived from an EMBL/GenBank/DDBJ whole genome shotgun (WGS) entry which is preliminary data.</text>
</comment>
<dbReference type="GO" id="GO:0005829">
    <property type="term" value="C:cytosol"/>
    <property type="evidence" value="ECO:0007669"/>
    <property type="project" value="TreeGrafter"/>
</dbReference>
<comment type="pathway">
    <text evidence="1 6">Amino-acid biosynthesis; L-methionine biosynthesis via salvage pathway; S-methyl-5-thio-alpha-D-ribose 1-phosphate from S-methyl-5'-thioadenosine (hydrolase route): step 1/2.</text>
</comment>
<evidence type="ECO:0000256" key="5">
    <source>
        <dbReference type="ARBA" id="ARBA00050313"/>
    </source>
</evidence>
<dbReference type="EC" id="3.2.2.9" evidence="6"/>
<comment type="catalytic activity">
    <reaction evidence="5">
        <text>5'-deoxyadenosine + H2O = 5-deoxy-D-ribose + adenine</text>
        <dbReference type="Rhea" id="RHEA:29859"/>
        <dbReference type="ChEBI" id="CHEBI:15377"/>
        <dbReference type="ChEBI" id="CHEBI:16708"/>
        <dbReference type="ChEBI" id="CHEBI:17319"/>
        <dbReference type="ChEBI" id="CHEBI:149540"/>
        <dbReference type="EC" id="3.2.2.9"/>
    </reaction>
    <physiologicalReaction direction="left-to-right" evidence="5">
        <dbReference type="Rhea" id="RHEA:29860"/>
    </physiologicalReaction>
</comment>
<proteinExistence type="inferred from homology"/>
<dbReference type="GO" id="GO:0019509">
    <property type="term" value="P:L-methionine salvage from methylthioadenosine"/>
    <property type="evidence" value="ECO:0007669"/>
    <property type="project" value="UniProtKB-UniRule"/>
</dbReference>
<evidence type="ECO:0000256" key="2">
    <source>
        <dbReference type="ARBA" id="ARBA00022605"/>
    </source>
</evidence>
<comment type="function">
    <text evidence="6">Catalyzes the irreversible cleavage of the glycosidic bond in both 5'-methylthioadenosine (MTA) and S-adenosylhomocysteine (SAH/AdoHcy) to adenine and the corresponding thioribose, 5'-methylthioribose and S-ribosylhomocysteine, respectively. Also cleaves 5'-deoxyadenosine, a toxic by-product of radical S-adenosylmethionine (SAM) enzymes, into 5-deoxyribose and adenine.</text>
</comment>
<dbReference type="GeneID" id="94581196"/>
<dbReference type="CDD" id="cd09008">
    <property type="entry name" value="MTAN"/>
    <property type="match status" value="1"/>
</dbReference>
<comment type="catalytic activity">
    <reaction evidence="6">
        <text>S-methyl-5'-thioadenosine + H2O = 5-(methylsulfanyl)-D-ribose + adenine</text>
        <dbReference type="Rhea" id="RHEA:13617"/>
        <dbReference type="ChEBI" id="CHEBI:15377"/>
        <dbReference type="ChEBI" id="CHEBI:16708"/>
        <dbReference type="ChEBI" id="CHEBI:17509"/>
        <dbReference type="ChEBI" id="CHEBI:78440"/>
        <dbReference type="EC" id="3.2.2.9"/>
    </reaction>
</comment>
<evidence type="ECO:0000259" key="7">
    <source>
        <dbReference type="Pfam" id="PF01048"/>
    </source>
</evidence>
<evidence type="ECO:0000313" key="8">
    <source>
        <dbReference type="EMBL" id="OSI18293.1"/>
    </source>
</evidence>
<sequence length="237" mass="24399">MPEKQVCNTVAVIGAMEQEIELLKNSMEHAVTETFGRFTVHRGTLGGKKMVLALSGIGKANAAAVTALVAGHFSPDCVINTGSAGGIGAGLKVGDVVIGTQVAHHDVDVTAFGYALGQVPQLPAVFESDAALAEAAGAAAAAFEGAAVYRGLIVSGDQFVHSSEKTAFIRRNFSGVQAVEMEAAAIAQTCFQLNVPFVVVRAVSDAADEKADISFDEFLQTASVNSARMVMGIVSGL</sequence>
<dbReference type="InterPro" id="IPR000845">
    <property type="entry name" value="Nucleoside_phosphorylase_d"/>
</dbReference>
<dbReference type="HAMAP" id="MF_01684">
    <property type="entry name" value="Salvage_MtnN"/>
    <property type="match status" value="1"/>
</dbReference>
<evidence type="ECO:0000256" key="6">
    <source>
        <dbReference type="HAMAP-Rule" id="MF_01684"/>
    </source>
</evidence>
<protein>
    <recommendedName>
        <fullName evidence="6">5'-methylthioadenosine/S-adenosylhomocysteine nucleosidase</fullName>
        <shortName evidence="6">MTA/SAH nucleosidase</shortName>
        <shortName evidence="6">MTAN</shortName>
        <ecNumber evidence="6">3.2.2.9</ecNumber>
    </recommendedName>
    <alternativeName>
        <fullName evidence="6">5'-deoxyadenosine nucleosidase</fullName>
        <shortName evidence="6">DOA nucleosidase</shortName>
        <shortName evidence="6">dAdo nucleosidase</shortName>
    </alternativeName>
    <alternativeName>
        <fullName evidence="6">5'-methylthioadenosine nucleosidase</fullName>
        <shortName evidence="6">MTA nucleosidase</shortName>
    </alternativeName>
    <alternativeName>
        <fullName evidence="6">S-adenosylhomocysteine nucleosidase</fullName>
        <shortName evidence="6">AdoHcy nucleosidase</shortName>
        <shortName evidence="6">SAH nucleosidase</shortName>
        <shortName evidence="6">SRH nucleosidase</shortName>
    </alternativeName>
</protein>
<dbReference type="GO" id="GO:0008930">
    <property type="term" value="F:methylthioadenosine nucleosidase activity"/>
    <property type="evidence" value="ECO:0007669"/>
    <property type="project" value="UniProtKB-UniRule"/>
</dbReference>
<evidence type="ECO:0000256" key="3">
    <source>
        <dbReference type="ARBA" id="ARBA00022801"/>
    </source>
</evidence>
<dbReference type="AlphaFoldDB" id="A0A1X3DEF9"/>
<reference evidence="9" key="1">
    <citation type="submission" date="2017-01" db="EMBL/GenBank/DDBJ databases">
        <authorList>
            <person name="Wolfgang W.J."/>
            <person name="Cole J."/>
            <person name="Wroblewski D."/>
            <person name="Mcginnis J."/>
            <person name="Musser K.A."/>
        </authorList>
    </citation>
    <scope>NUCLEOTIDE SEQUENCE [LARGE SCALE GENOMIC DNA]</scope>
    <source>
        <strain evidence="9">DSM 19151</strain>
    </source>
</reference>
<dbReference type="Gene3D" id="3.40.50.1580">
    <property type="entry name" value="Nucleoside phosphorylase domain"/>
    <property type="match status" value="1"/>
</dbReference>
<dbReference type="OrthoDB" id="9792278at2"/>
<dbReference type="FunFam" id="3.40.50.1580:FF:000001">
    <property type="entry name" value="MTA/SAH nucleosidase family protein"/>
    <property type="match status" value="1"/>
</dbReference>
<comment type="catalytic activity">
    <reaction evidence="6">
        <text>S-adenosyl-L-homocysteine + H2O = S-(5-deoxy-D-ribos-5-yl)-L-homocysteine + adenine</text>
        <dbReference type="Rhea" id="RHEA:17805"/>
        <dbReference type="ChEBI" id="CHEBI:15377"/>
        <dbReference type="ChEBI" id="CHEBI:16708"/>
        <dbReference type="ChEBI" id="CHEBI:57856"/>
        <dbReference type="ChEBI" id="CHEBI:58195"/>
        <dbReference type="EC" id="3.2.2.9"/>
    </reaction>
</comment>
<organism evidence="8 9">
    <name type="scientific">Neisseria dentiae</name>
    <dbReference type="NCBI Taxonomy" id="194197"/>
    <lineage>
        <taxon>Bacteria</taxon>
        <taxon>Pseudomonadati</taxon>
        <taxon>Pseudomonadota</taxon>
        <taxon>Betaproteobacteria</taxon>
        <taxon>Neisseriales</taxon>
        <taxon>Neisseriaceae</taxon>
        <taxon>Neisseria</taxon>
    </lineage>
</organism>
<dbReference type="InterPro" id="IPR035994">
    <property type="entry name" value="Nucleoside_phosphorylase_sf"/>
</dbReference>
<dbReference type="PANTHER" id="PTHR46832:SF1">
    <property type="entry name" value="5'-METHYLTHIOADENOSINE_S-ADENOSYLHOMOCYSTEINE NUCLEOSIDASE"/>
    <property type="match status" value="1"/>
</dbReference>
<feature type="binding site" evidence="6">
    <location>
        <begin position="181"/>
        <end position="182"/>
    </location>
    <ligand>
        <name>substrate</name>
    </ligand>
</feature>
<dbReference type="EMBL" id="MTBO01000003">
    <property type="protein sequence ID" value="OSI18293.1"/>
    <property type="molecule type" value="Genomic_DNA"/>
</dbReference>
<dbReference type="Pfam" id="PF01048">
    <property type="entry name" value="PNP_UDP_1"/>
    <property type="match status" value="1"/>
</dbReference>
<name>A0A1X3DEF9_9NEIS</name>
<dbReference type="SUPFAM" id="SSF53167">
    <property type="entry name" value="Purine and uridine phosphorylases"/>
    <property type="match status" value="1"/>
</dbReference>
<dbReference type="Proteomes" id="UP000193118">
    <property type="component" value="Unassembled WGS sequence"/>
</dbReference>
<dbReference type="InterPro" id="IPR010049">
    <property type="entry name" value="MTA_SAH_Nsdase"/>
</dbReference>
<feature type="active site" description="Proton acceptor" evidence="6">
    <location>
        <position position="19"/>
    </location>
</feature>
<keyword evidence="4 6" id="KW-0486">Methionine biosynthesis</keyword>
<keyword evidence="3 6" id="KW-0378">Hydrolase</keyword>
<dbReference type="GO" id="GO:0008782">
    <property type="term" value="F:adenosylhomocysteine nucleosidase activity"/>
    <property type="evidence" value="ECO:0007669"/>
    <property type="project" value="UniProtKB-UniRule"/>
</dbReference>
<dbReference type="GO" id="GO:0009164">
    <property type="term" value="P:nucleoside catabolic process"/>
    <property type="evidence" value="ECO:0007669"/>
    <property type="project" value="InterPro"/>
</dbReference>
<evidence type="ECO:0000256" key="4">
    <source>
        <dbReference type="ARBA" id="ARBA00023167"/>
    </source>
</evidence>
<feature type="binding site" evidence="6">
    <location>
        <position position="85"/>
    </location>
    <ligand>
        <name>substrate</name>
    </ligand>
</feature>
<keyword evidence="9" id="KW-1185">Reference proteome</keyword>
<accession>A0A1X3DEF9</accession>
<evidence type="ECO:0000313" key="9">
    <source>
        <dbReference type="Proteomes" id="UP000193118"/>
    </source>
</evidence>